<feature type="chain" id="PRO_5002037871" evidence="4">
    <location>
        <begin position="17"/>
        <end position="415"/>
    </location>
</feature>
<evidence type="ECO:0000256" key="2">
    <source>
        <dbReference type="ARBA" id="ARBA00023043"/>
    </source>
</evidence>
<name>A0A0A8HA97_9BACT</name>
<dbReference type="PROSITE" id="PS50297">
    <property type="entry name" value="ANK_REP_REGION"/>
    <property type="match status" value="1"/>
</dbReference>
<sequence length="415" mass="48087">MRILLFSLIISLNALALDYTCGYVKENKMDFFKEFKPQVSQDFAQVDLNCDFSLKNNQITKRLYELANEIRGSNSACMGGEYFSDLRKFDFKLLEIALDPQVYQKTLQDPIVLEEKFAKLKAYFRFWAYQSIGNFKLFKEFWKEYNNAVNPLTKYFQNEFNLDKASAIYFASNALNEFLNWAVGETKIFKDISDFEKFVANKNNSLEQIKEYIYSKKISNLDLNNGFKSALLNNRESQIISEFIKLGVKINEGYESALFFALDSADNVKLLLENGAIIDYRNSFGKTPLFYAVEYNNYKVAKVLLENGANVNQKYINDNEKLSIASMGSNTPYFITLCALEHTSKNIFMHGANYADVKMLKLLIDYKANYKEIDDLGFNALDFAIIAKKEQNIKYLKKLSLKENENLMLYEETQP</sequence>
<feature type="repeat" description="ANK" evidence="3">
    <location>
        <begin position="284"/>
        <end position="316"/>
    </location>
</feature>
<keyword evidence="4" id="KW-0732">Signal</keyword>
<dbReference type="Pfam" id="PF12796">
    <property type="entry name" value="Ank_2"/>
    <property type="match status" value="1"/>
</dbReference>
<dbReference type="OrthoDB" id="5357903at2"/>
<dbReference type="PANTHER" id="PTHR24134">
    <property type="entry name" value="ANKYRIN REPEAT-CONTAINING PROTEIN DDB_G0279043"/>
    <property type="match status" value="1"/>
</dbReference>
<dbReference type="SMART" id="SM00248">
    <property type="entry name" value="ANK"/>
    <property type="match status" value="5"/>
</dbReference>
<organism evidence="5 6">
    <name type="scientific">Campylobacter subantarcticus LMG 24374</name>
    <dbReference type="NCBI Taxonomy" id="1388751"/>
    <lineage>
        <taxon>Bacteria</taxon>
        <taxon>Pseudomonadati</taxon>
        <taxon>Campylobacterota</taxon>
        <taxon>Epsilonproteobacteria</taxon>
        <taxon>Campylobacterales</taxon>
        <taxon>Campylobacteraceae</taxon>
        <taxon>Campylobacter</taxon>
    </lineage>
</organism>
<dbReference type="SUPFAM" id="SSF48403">
    <property type="entry name" value="Ankyrin repeat"/>
    <property type="match status" value="1"/>
</dbReference>
<dbReference type="KEGG" id="csm:CSUB8521_1138"/>
<protein>
    <submittedName>
        <fullName evidence="5">Ankyrin domain protein</fullName>
    </submittedName>
</protein>
<dbReference type="Proteomes" id="UP000031135">
    <property type="component" value="Chromosome"/>
</dbReference>
<evidence type="ECO:0000313" key="6">
    <source>
        <dbReference type="Proteomes" id="UP000031135"/>
    </source>
</evidence>
<dbReference type="AlphaFoldDB" id="A0A0A8HA97"/>
<dbReference type="Gene3D" id="1.25.40.20">
    <property type="entry name" value="Ankyrin repeat-containing domain"/>
    <property type="match status" value="1"/>
</dbReference>
<gene>
    <name evidence="5" type="ORF">CSUB8521_1138</name>
</gene>
<proteinExistence type="predicted"/>
<dbReference type="RefSeq" id="WP_039664172.1">
    <property type="nucleotide sequence ID" value="NZ_CP007772.1"/>
</dbReference>
<evidence type="ECO:0000313" key="5">
    <source>
        <dbReference type="EMBL" id="AJC90971.1"/>
    </source>
</evidence>
<dbReference type="PANTHER" id="PTHR24134:SF9">
    <property type="entry name" value="ANKYRIN REPEAT AND SOCS BOX PROTEIN 8"/>
    <property type="match status" value="1"/>
</dbReference>
<evidence type="ECO:0000256" key="1">
    <source>
        <dbReference type="ARBA" id="ARBA00022737"/>
    </source>
</evidence>
<accession>A0A0A8HA97</accession>
<dbReference type="EMBL" id="CP007772">
    <property type="protein sequence ID" value="AJC90971.1"/>
    <property type="molecule type" value="Genomic_DNA"/>
</dbReference>
<dbReference type="InterPro" id="IPR002110">
    <property type="entry name" value="Ankyrin_rpt"/>
</dbReference>
<evidence type="ECO:0000256" key="4">
    <source>
        <dbReference type="SAM" id="SignalP"/>
    </source>
</evidence>
<dbReference type="PROSITE" id="PS50088">
    <property type="entry name" value="ANK_REPEAT"/>
    <property type="match status" value="1"/>
</dbReference>
<keyword evidence="2 3" id="KW-0040">ANK repeat</keyword>
<dbReference type="InterPro" id="IPR036770">
    <property type="entry name" value="Ankyrin_rpt-contain_sf"/>
</dbReference>
<feature type="signal peptide" evidence="4">
    <location>
        <begin position="1"/>
        <end position="16"/>
    </location>
</feature>
<dbReference type="HOGENOM" id="CLU_665123_0_0_7"/>
<evidence type="ECO:0000256" key="3">
    <source>
        <dbReference type="PROSITE-ProRule" id="PRU00023"/>
    </source>
</evidence>
<reference evidence="5 6" key="1">
    <citation type="journal article" date="2014" name="Genome Biol. Evol.">
        <title>Comparative Genomics of the Campylobacter lari Group.</title>
        <authorList>
            <person name="Miller W.G."/>
            <person name="Yee E."/>
            <person name="Chapman M.H."/>
            <person name="Smith T.P."/>
            <person name="Bono J.L."/>
            <person name="Huynh S."/>
            <person name="Parker C.T."/>
            <person name="Vandamme P."/>
            <person name="Luong K."/>
            <person name="Korlach J."/>
        </authorList>
    </citation>
    <scope>NUCLEOTIDE SEQUENCE [LARGE SCALE GENOMIC DNA]</scope>
    <source>
        <strain evidence="5 6">LMG 24374</strain>
    </source>
</reference>
<keyword evidence="1" id="KW-0677">Repeat</keyword>